<evidence type="ECO:0000259" key="1">
    <source>
        <dbReference type="Pfam" id="PF02589"/>
    </source>
</evidence>
<keyword evidence="3" id="KW-1185">Reference proteome</keyword>
<reference evidence="2" key="1">
    <citation type="submission" date="2023-12" db="EMBL/GenBank/DDBJ databases">
        <title>Fervidustalea candida gen. nov., sp. nov., a novel member of the family Paenibacillaceae isolated from a geothermal area.</title>
        <authorList>
            <person name="Li W.-J."/>
            <person name="Jiao J.-Y."/>
            <person name="Chen Y."/>
        </authorList>
    </citation>
    <scope>NUCLEOTIDE SEQUENCE</scope>
    <source>
        <strain evidence="2">SYSU GA230002</strain>
    </source>
</reference>
<sequence length="232" mass="25818">MDAQKTQEAFLDHIANKLGRPRRHGVTPPVWPNKPYAHLYQGLGREDLVQQFIANLAALNQTEVDRIPKSELGRVLHKATAKFAARSVLSWEDERFYSLQLEQCLKETGVVHRVWRPTEDEQELRAYAAQADMGIAFAEMGLAETGTVVLWNGGGRGRLVSLLPPVFVAVLREADIHPRLTQAVAHVHRQVERGLPACINFITGPSRTGDIEMDLAFGVHGPGKVHIILLTD</sequence>
<dbReference type="InterPro" id="IPR037171">
    <property type="entry name" value="NagB/RpiA_transferase-like"/>
</dbReference>
<organism evidence="2 3">
    <name type="scientific">Ferviditalea candida</name>
    <dbReference type="NCBI Taxonomy" id="3108399"/>
    <lineage>
        <taxon>Bacteria</taxon>
        <taxon>Bacillati</taxon>
        <taxon>Bacillota</taxon>
        <taxon>Bacilli</taxon>
        <taxon>Bacillales</taxon>
        <taxon>Paenibacillaceae</taxon>
        <taxon>Ferviditalea</taxon>
    </lineage>
</organism>
<dbReference type="EMBL" id="JAYJLD010000010">
    <property type="protein sequence ID" value="MEB3101745.1"/>
    <property type="molecule type" value="Genomic_DNA"/>
</dbReference>
<dbReference type="PANTHER" id="PTHR43682:SF1">
    <property type="entry name" value="LACTATE UTILIZATION PROTEIN C"/>
    <property type="match status" value="1"/>
</dbReference>
<protein>
    <submittedName>
        <fullName evidence="2">Lactate utilization protein C</fullName>
    </submittedName>
</protein>
<evidence type="ECO:0000313" key="3">
    <source>
        <dbReference type="Proteomes" id="UP001310386"/>
    </source>
</evidence>
<dbReference type="SUPFAM" id="SSF100950">
    <property type="entry name" value="NagB/RpiA/CoA transferase-like"/>
    <property type="match status" value="1"/>
</dbReference>
<name>A0ABU5ZKX1_9BACL</name>
<dbReference type="PANTHER" id="PTHR43682">
    <property type="entry name" value="LACTATE UTILIZATION PROTEIN C"/>
    <property type="match status" value="1"/>
</dbReference>
<gene>
    <name evidence="2" type="ORF">VF724_08725</name>
</gene>
<dbReference type="RefSeq" id="WP_371753866.1">
    <property type="nucleotide sequence ID" value="NZ_JAYJLD010000010.1"/>
</dbReference>
<feature type="domain" description="LUD" evidence="1">
    <location>
        <begin position="50"/>
        <end position="230"/>
    </location>
</feature>
<proteinExistence type="predicted"/>
<dbReference type="InterPro" id="IPR003741">
    <property type="entry name" value="LUD_dom"/>
</dbReference>
<dbReference type="Gene3D" id="3.40.50.10420">
    <property type="entry name" value="NagB/RpiA/CoA transferase-like"/>
    <property type="match status" value="1"/>
</dbReference>
<dbReference type="Pfam" id="PF02589">
    <property type="entry name" value="LUD_dom"/>
    <property type="match status" value="1"/>
</dbReference>
<comment type="caution">
    <text evidence="2">The sequence shown here is derived from an EMBL/GenBank/DDBJ whole genome shotgun (WGS) entry which is preliminary data.</text>
</comment>
<dbReference type="Proteomes" id="UP001310386">
    <property type="component" value="Unassembled WGS sequence"/>
</dbReference>
<dbReference type="InterPro" id="IPR024185">
    <property type="entry name" value="FTHF_cligase-like_sf"/>
</dbReference>
<accession>A0ABU5ZKX1</accession>
<evidence type="ECO:0000313" key="2">
    <source>
        <dbReference type="EMBL" id="MEB3101745.1"/>
    </source>
</evidence>